<gene>
    <name evidence="2" type="ORF">I553_10637</name>
    <name evidence="3" type="ORF">I553_10835</name>
</gene>
<name>X8DCR4_MYCXE</name>
<evidence type="ECO:0000313" key="2">
    <source>
        <dbReference type="EMBL" id="EUA17579.1"/>
    </source>
</evidence>
<organism evidence="3">
    <name type="scientific">Mycobacterium xenopi 4042</name>
    <dbReference type="NCBI Taxonomy" id="1299334"/>
    <lineage>
        <taxon>Bacteria</taxon>
        <taxon>Bacillati</taxon>
        <taxon>Actinomycetota</taxon>
        <taxon>Actinomycetes</taxon>
        <taxon>Mycobacteriales</taxon>
        <taxon>Mycobacteriaceae</taxon>
        <taxon>Mycobacterium</taxon>
    </lineage>
</organism>
<evidence type="ECO:0000313" key="3">
    <source>
        <dbReference type="EMBL" id="EUA65538.1"/>
    </source>
</evidence>
<dbReference type="EMBL" id="JAOB01000076">
    <property type="protein sequence ID" value="EUA17579.1"/>
    <property type="molecule type" value="Genomic_DNA"/>
</dbReference>
<proteinExistence type="predicted"/>
<dbReference type="PATRIC" id="fig|1299334.3.peg.2519"/>
<dbReference type="AlphaFoldDB" id="X8DCR4"/>
<dbReference type="EMBL" id="JAOB01000027">
    <property type="protein sequence ID" value="EUA65538.1"/>
    <property type="molecule type" value="Genomic_DNA"/>
</dbReference>
<comment type="caution">
    <text evidence="3">The sequence shown here is derived from an EMBL/GenBank/DDBJ whole genome shotgun (WGS) entry which is preliminary data.</text>
</comment>
<evidence type="ECO:0000256" key="1">
    <source>
        <dbReference type="SAM" id="MobiDB-lite"/>
    </source>
</evidence>
<sequence>MHDGLYNSMLRDQLDRARRGFLTADWRDQLAKSCFDSSSDGDPYRRPEASDGSLVGTCGLQWPAGDENSERRRRT</sequence>
<feature type="region of interest" description="Disordered" evidence="1">
    <location>
        <begin position="35"/>
        <end position="75"/>
    </location>
</feature>
<accession>X8DCR4</accession>
<reference evidence="3" key="1">
    <citation type="submission" date="2014-01" db="EMBL/GenBank/DDBJ databases">
        <authorList>
            <person name="Brown-Elliot B."/>
            <person name="Wallace R."/>
            <person name="Lenaerts A."/>
            <person name="Ordway D."/>
            <person name="DeGroote M.A."/>
            <person name="Parker T."/>
            <person name="Sizemore C."/>
            <person name="Tallon L.J."/>
            <person name="Sadzewicz L.K."/>
            <person name="Sengamalay N."/>
            <person name="Fraser C.M."/>
            <person name="Hine E."/>
            <person name="Shefchek K.A."/>
            <person name="Das S.P."/>
            <person name="Tettelin H."/>
        </authorList>
    </citation>
    <scope>NUCLEOTIDE SEQUENCE [LARGE SCALE GENOMIC DNA]</scope>
    <source>
        <strain evidence="3">4042</strain>
    </source>
</reference>
<protein>
    <submittedName>
        <fullName evidence="3">Uncharacterized protein</fullName>
    </submittedName>
</protein>